<name>A0A6G5A7E2_RHIMP</name>
<reference evidence="2" key="2">
    <citation type="submission" date="2020-03" db="EMBL/GenBank/DDBJ databases">
        <title>A transcriptome and proteome of the tick Rhipicephalus microplus shaped by the genetic composition of its hosts and developmental stage.</title>
        <authorList>
            <person name="Garcia G.R."/>
            <person name="Ribeiro J.M.C."/>
            <person name="Maruyama S.R."/>
            <person name="Gardinasse L.G."/>
            <person name="Nelson K."/>
            <person name="Ferreira B.R."/>
            <person name="Andrade T.G."/>
            <person name="Santos I.K.F.M."/>
        </authorList>
    </citation>
    <scope>NUCLEOTIDE SEQUENCE</scope>
    <source>
        <strain evidence="2">NSGR</strain>
        <tissue evidence="2">Salivary glands</tissue>
    </source>
</reference>
<dbReference type="SUPFAM" id="SSF57184">
    <property type="entry name" value="Growth factor receptor domain"/>
    <property type="match status" value="1"/>
</dbReference>
<accession>A0A6G5A7E2</accession>
<sequence>MGFAQLQLQQTFFRTAAMTVMVWVMFLLAQSAVAIVCPPHVCENTKCPRPPVKTCHGRLSTQWSFCGCCKVCIHESGFGEPCTYSPLLGVPSASLCERGLICDPRASLCIPALWYIAHHLDGRNIKTASDGLSE</sequence>
<dbReference type="EMBL" id="GHWJ01005770">
    <property type="protein sequence ID" value="NOV38507.1"/>
    <property type="molecule type" value="Transcribed_RNA"/>
</dbReference>
<keyword evidence="1" id="KW-0472">Membrane</keyword>
<keyword evidence="1" id="KW-0812">Transmembrane</keyword>
<dbReference type="EMBL" id="GIKN01004639">
    <property type="protein sequence ID" value="NIE46912.1"/>
    <property type="molecule type" value="Transcribed_RNA"/>
</dbReference>
<evidence type="ECO:0000313" key="2">
    <source>
        <dbReference type="EMBL" id="NIE46912.1"/>
    </source>
</evidence>
<feature type="transmembrane region" description="Helical" evidence="1">
    <location>
        <begin position="12"/>
        <end position="36"/>
    </location>
</feature>
<evidence type="ECO:0000313" key="3">
    <source>
        <dbReference type="EMBL" id="NOV38507.1"/>
    </source>
</evidence>
<reference evidence="3" key="1">
    <citation type="submission" date="2019-09" db="EMBL/GenBank/DDBJ databases">
        <title>Organ-specific transcriptomic study of the physiology of the cattle tick, Rhipicephalus microplus.</title>
        <authorList>
            <person name="Tirloni L."/>
            <person name="Braz G."/>
            <person name="Gandara A.C.P."/>
            <person name="Sabadin G.A."/>
            <person name="da Silva R.M."/>
            <person name="Guizzo M.G."/>
            <person name="Machado J.A."/>
            <person name="Costa E.P."/>
            <person name="Gomes H.F."/>
            <person name="Moraes J."/>
            <person name="Mota M.B.S."/>
            <person name="Mesquita R.D."/>
            <person name="Alvarenga P.H."/>
            <person name="Alves F."/>
            <person name="Seixas A."/>
            <person name="da Fonseca R.N."/>
            <person name="Fogaca A."/>
            <person name="Logullo C."/>
            <person name="Tanaka A."/>
            <person name="Daffre S."/>
            <person name="Termignoni C."/>
            <person name="Vaz I.S.Jr."/>
            <person name="Oliveira P.L."/>
            <person name="Ribeiro J.M."/>
        </authorList>
    </citation>
    <scope>NUCLEOTIDE SEQUENCE</scope>
    <source>
        <strain evidence="3">Porto Alegre</strain>
    </source>
</reference>
<dbReference type="OrthoDB" id="6430450at2759"/>
<keyword evidence="1" id="KW-1133">Transmembrane helix</keyword>
<proteinExistence type="predicted"/>
<dbReference type="InterPro" id="IPR009030">
    <property type="entry name" value="Growth_fac_rcpt_cys_sf"/>
</dbReference>
<protein>
    <submittedName>
        <fullName evidence="2">Putative cystine knot toxin</fullName>
    </submittedName>
</protein>
<dbReference type="AlphaFoldDB" id="A0A6G5A7E2"/>
<dbReference type="VEuPathDB" id="VectorBase:LOC119181120"/>
<evidence type="ECO:0000256" key="1">
    <source>
        <dbReference type="SAM" id="Phobius"/>
    </source>
</evidence>
<organism evidence="2">
    <name type="scientific">Rhipicephalus microplus</name>
    <name type="common">Cattle tick</name>
    <name type="synonym">Boophilus microplus</name>
    <dbReference type="NCBI Taxonomy" id="6941"/>
    <lineage>
        <taxon>Eukaryota</taxon>
        <taxon>Metazoa</taxon>
        <taxon>Ecdysozoa</taxon>
        <taxon>Arthropoda</taxon>
        <taxon>Chelicerata</taxon>
        <taxon>Arachnida</taxon>
        <taxon>Acari</taxon>
        <taxon>Parasitiformes</taxon>
        <taxon>Ixodida</taxon>
        <taxon>Ixodoidea</taxon>
        <taxon>Ixodidae</taxon>
        <taxon>Rhipicephalinae</taxon>
        <taxon>Rhipicephalus</taxon>
        <taxon>Boophilus</taxon>
    </lineage>
</organism>